<dbReference type="PANTHER" id="PTHR43817:SF1">
    <property type="entry name" value="HYDROLASE, FAMILY 43, PUTATIVE (AFU_ORTHOLOGUE AFUA_3G01660)-RELATED"/>
    <property type="match status" value="1"/>
</dbReference>
<dbReference type="Gene3D" id="2.115.10.20">
    <property type="entry name" value="Glycosyl hydrolase domain, family 43"/>
    <property type="match status" value="1"/>
</dbReference>
<feature type="compositionally biased region" description="Pro residues" evidence="6">
    <location>
        <begin position="346"/>
        <end position="356"/>
    </location>
</feature>
<comment type="similarity">
    <text evidence="1 5">Belongs to the glycosyl hydrolase 43 family.</text>
</comment>
<dbReference type="Pfam" id="PF04616">
    <property type="entry name" value="Glyco_hydro_43"/>
    <property type="match status" value="1"/>
</dbReference>
<reference evidence="8" key="1">
    <citation type="journal article" date="2019" name="Int. J. Syst. Evol. Microbiol.">
        <title>The Global Catalogue of Microorganisms (GCM) 10K type strain sequencing project: providing services to taxonomists for standard genome sequencing and annotation.</title>
        <authorList>
            <consortium name="The Broad Institute Genomics Platform"/>
            <consortium name="The Broad Institute Genome Sequencing Center for Infectious Disease"/>
            <person name="Wu L."/>
            <person name="Ma J."/>
        </authorList>
    </citation>
    <scope>NUCLEOTIDE SEQUENCE [LARGE SCALE GENOMIC DNA]</scope>
    <source>
        <strain evidence="8">JCM 17927</strain>
    </source>
</reference>
<comment type="caution">
    <text evidence="7">The sequence shown here is derived from an EMBL/GenBank/DDBJ whole genome shotgun (WGS) entry which is preliminary data.</text>
</comment>
<keyword evidence="2" id="KW-0732">Signal</keyword>
<dbReference type="EMBL" id="BAABHD010000024">
    <property type="protein sequence ID" value="GAA4454984.1"/>
    <property type="molecule type" value="Genomic_DNA"/>
</dbReference>
<dbReference type="SUPFAM" id="SSF75005">
    <property type="entry name" value="Arabinanase/levansucrase/invertase"/>
    <property type="match status" value="1"/>
</dbReference>
<evidence type="ECO:0000256" key="1">
    <source>
        <dbReference type="ARBA" id="ARBA00009865"/>
    </source>
</evidence>
<evidence type="ECO:0000256" key="4">
    <source>
        <dbReference type="ARBA" id="ARBA00023295"/>
    </source>
</evidence>
<proteinExistence type="inferred from homology"/>
<dbReference type="PIRSF" id="PIRSF025414">
    <property type="entry name" value="Alpha-L-arabinofuranosidase"/>
    <property type="match status" value="1"/>
</dbReference>
<evidence type="ECO:0000313" key="8">
    <source>
        <dbReference type="Proteomes" id="UP001501175"/>
    </source>
</evidence>
<dbReference type="Proteomes" id="UP001501175">
    <property type="component" value="Unassembled WGS sequence"/>
</dbReference>
<keyword evidence="4 5" id="KW-0326">Glycosidase</keyword>
<dbReference type="InterPro" id="IPR016828">
    <property type="entry name" value="Alpha-L-arabinofuranosidase"/>
</dbReference>
<dbReference type="InterPro" id="IPR023296">
    <property type="entry name" value="Glyco_hydro_beta-prop_sf"/>
</dbReference>
<name>A0ABP8MRL8_9BACT</name>
<evidence type="ECO:0000256" key="5">
    <source>
        <dbReference type="RuleBase" id="RU361187"/>
    </source>
</evidence>
<protein>
    <submittedName>
        <fullName evidence="7">Glycoside hydrolase family 43 protein</fullName>
    </submittedName>
</protein>
<evidence type="ECO:0000313" key="7">
    <source>
        <dbReference type="EMBL" id="GAA4454984.1"/>
    </source>
</evidence>
<dbReference type="PANTHER" id="PTHR43817">
    <property type="entry name" value="GLYCOSYL HYDROLASE"/>
    <property type="match status" value="1"/>
</dbReference>
<gene>
    <name evidence="7" type="ORF">GCM10023189_22240</name>
</gene>
<evidence type="ECO:0000256" key="2">
    <source>
        <dbReference type="ARBA" id="ARBA00022729"/>
    </source>
</evidence>
<dbReference type="InterPro" id="IPR006710">
    <property type="entry name" value="Glyco_hydro_43"/>
</dbReference>
<dbReference type="CDD" id="cd18820">
    <property type="entry name" value="GH43_LbAraf43-like"/>
    <property type="match status" value="1"/>
</dbReference>
<accession>A0ABP8MRL8</accession>
<keyword evidence="8" id="KW-1185">Reference proteome</keyword>
<evidence type="ECO:0000256" key="6">
    <source>
        <dbReference type="SAM" id="MobiDB-lite"/>
    </source>
</evidence>
<organism evidence="7 8">
    <name type="scientific">Nibrella saemangeumensis</name>
    <dbReference type="NCBI Taxonomy" id="1084526"/>
    <lineage>
        <taxon>Bacteria</taxon>
        <taxon>Pseudomonadati</taxon>
        <taxon>Bacteroidota</taxon>
        <taxon>Cytophagia</taxon>
        <taxon>Cytophagales</taxon>
        <taxon>Spirosomataceae</taxon>
        <taxon>Nibrella</taxon>
    </lineage>
</organism>
<keyword evidence="3 5" id="KW-0378">Hydrolase</keyword>
<evidence type="ECO:0000256" key="3">
    <source>
        <dbReference type="ARBA" id="ARBA00022801"/>
    </source>
</evidence>
<sequence>MPLEYSFIRMRRLSLLSLFLFLLVLTPAWAQRTLTNPLKASGPDPWVVYKDGWYYYMNTVGNRLDLWRTRHMADLGTADRKTVYTPPASGPYSKQLWAPEIHFLNGKWYIYFAADDGRNVNHRMWVLENASADPMQGEWVLKGKLADPGDHWAIDLSVFEHKGKLFAIWSGWEGAINGRQDIYIARLKNPWTMKGDRVRLSKPDLPWEMHGDVPEEWQKNGEVPQVLVNEGPQFLRKDKNLFIVYSANACWRDYCLGQLQYDGSGSLLKAVNWRKSPQPVFVQAPENGVFAPGHNSFFKSPDGREDWILYHANPSETDGCGNKRAPHAQRFSWNPDGTPNFGKPLPKTPMPAPSGE</sequence>
<feature type="region of interest" description="Disordered" evidence="6">
    <location>
        <begin position="318"/>
        <end position="356"/>
    </location>
</feature>
<dbReference type="GO" id="GO:0016787">
    <property type="term" value="F:hydrolase activity"/>
    <property type="evidence" value="ECO:0007669"/>
    <property type="project" value="UniProtKB-KW"/>
</dbReference>